<evidence type="ECO:0000313" key="2">
    <source>
        <dbReference type="EMBL" id="MBB1059170.1"/>
    </source>
</evidence>
<feature type="chain" id="PRO_5031496237" evidence="1">
    <location>
        <begin position="25"/>
        <end position="185"/>
    </location>
</feature>
<dbReference type="RefSeq" id="WP_182684819.1">
    <property type="nucleotide sequence ID" value="NZ_JACHTF010000001.1"/>
</dbReference>
<proteinExistence type="predicted"/>
<gene>
    <name evidence="2" type="ORF">H4F98_01120</name>
</gene>
<keyword evidence="3" id="KW-1185">Reference proteome</keyword>
<protein>
    <submittedName>
        <fullName evidence="2">DUF3016 domain-containing protein</fullName>
    </submittedName>
</protein>
<dbReference type="Pfam" id="PF11454">
    <property type="entry name" value="DUF3016"/>
    <property type="match status" value="1"/>
</dbReference>
<comment type="caution">
    <text evidence="2">The sequence shown here is derived from an EMBL/GenBank/DDBJ whole genome shotgun (WGS) entry which is preliminary data.</text>
</comment>
<dbReference type="Proteomes" id="UP000523196">
    <property type="component" value="Unassembled WGS sequence"/>
</dbReference>
<organism evidence="2 3">
    <name type="scientific">Marilutibacter spongiae</name>
    <dbReference type="NCBI Taxonomy" id="2025720"/>
    <lineage>
        <taxon>Bacteria</taxon>
        <taxon>Pseudomonadati</taxon>
        <taxon>Pseudomonadota</taxon>
        <taxon>Gammaproteobacteria</taxon>
        <taxon>Lysobacterales</taxon>
        <taxon>Lysobacteraceae</taxon>
        <taxon>Marilutibacter</taxon>
    </lineage>
</organism>
<sequence>MSIPQLVRVACTVLLLGSAGLATARNVTDPDAPRQLQGDGPVSVSWNDPATFTEIRYSGNRWEAERGDWVDALARHMRDRIARVLPPGQSMAINITDIDRAGDYEPGRGFRSDQIRVVRDIYPPRMEFDYIRTGADGQVLDQGHAKLRDMAYLSQSTLRYQNDDLAYEKRLIDRWVEGMASGSGS</sequence>
<keyword evidence="1" id="KW-0732">Signal</keyword>
<dbReference type="EMBL" id="JACHTF010000001">
    <property type="protein sequence ID" value="MBB1059170.1"/>
    <property type="molecule type" value="Genomic_DNA"/>
</dbReference>
<accession>A0A7W3TIX8</accession>
<evidence type="ECO:0000313" key="3">
    <source>
        <dbReference type="Proteomes" id="UP000523196"/>
    </source>
</evidence>
<feature type="signal peptide" evidence="1">
    <location>
        <begin position="1"/>
        <end position="24"/>
    </location>
</feature>
<reference evidence="2 3" key="1">
    <citation type="submission" date="2020-08" db="EMBL/GenBank/DDBJ databases">
        <authorList>
            <person name="Xu S."/>
            <person name="Li A."/>
        </authorList>
    </citation>
    <scope>NUCLEOTIDE SEQUENCE [LARGE SCALE GENOMIC DNA]</scope>
    <source>
        <strain evidence="2 3">119BY6-57</strain>
    </source>
</reference>
<evidence type="ECO:0000256" key="1">
    <source>
        <dbReference type="SAM" id="SignalP"/>
    </source>
</evidence>
<name>A0A7W3TIX8_9GAMM</name>
<dbReference type="InterPro" id="IPR021557">
    <property type="entry name" value="DUF3016"/>
</dbReference>
<dbReference type="AlphaFoldDB" id="A0A7W3TIX8"/>